<organism evidence="2 3">
    <name type="scientific">Lentithecium fluviatile CBS 122367</name>
    <dbReference type="NCBI Taxonomy" id="1168545"/>
    <lineage>
        <taxon>Eukaryota</taxon>
        <taxon>Fungi</taxon>
        <taxon>Dikarya</taxon>
        <taxon>Ascomycota</taxon>
        <taxon>Pezizomycotina</taxon>
        <taxon>Dothideomycetes</taxon>
        <taxon>Pleosporomycetidae</taxon>
        <taxon>Pleosporales</taxon>
        <taxon>Massarineae</taxon>
        <taxon>Lentitheciaceae</taxon>
        <taxon>Lentithecium</taxon>
    </lineage>
</organism>
<keyword evidence="3" id="KW-1185">Reference proteome</keyword>
<reference evidence="2" key="1">
    <citation type="journal article" date="2020" name="Stud. Mycol.">
        <title>101 Dothideomycetes genomes: a test case for predicting lifestyles and emergence of pathogens.</title>
        <authorList>
            <person name="Haridas S."/>
            <person name="Albert R."/>
            <person name="Binder M."/>
            <person name="Bloem J."/>
            <person name="Labutti K."/>
            <person name="Salamov A."/>
            <person name="Andreopoulos B."/>
            <person name="Baker S."/>
            <person name="Barry K."/>
            <person name="Bills G."/>
            <person name="Bluhm B."/>
            <person name="Cannon C."/>
            <person name="Castanera R."/>
            <person name="Culley D."/>
            <person name="Daum C."/>
            <person name="Ezra D."/>
            <person name="Gonzalez J."/>
            <person name="Henrissat B."/>
            <person name="Kuo A."/>
            <person name="Liang C."/>
            <person name="Lipzen A."/>
            <person name="Lutzoni F."/>
            <person name="Magnuson J."/>
            <person name="Mondo S."/>
            <person name="Nolan M."/>
            <person name="Ohm R."/>
            <person name="Pangilinan J."/>
            <person name="Park H.-J."/>
            <person name="Ramirez L."/>
            <person name="Alfaro M."/>
            <person name="Sun H."/>
            <person name="Tritt A."/>
            <person name="Yoshinaga Y."/>
            <person name="Zwiers L.-H."/>
            <person name="Turgeon B."/>
            <person name="Goodwin S."/>
            <person name="Spatafora J."/>
            <person name="Crous P."/>
            <person name="Grigoriev I."/>
        </authorList>
    </citation>
    <scope>NUCLEOTIDE SEQUENCE</scope>
    <source>
        <strain evidence="2">CBS 122367</strain>
    </source>
</reference>
<dbReference type="Proteomes" id="UP000799291">
    <property type="component" value="Unassembled WGS sequence"/>
</dbReference>
<gene>
    <name evidence="2" type="ORF">K458DRAFT_9445</name>
</gene>
<proteinExistence type="predicted"/>
<feature type="compositionally biased region" description="Polar residues" evidence="1">
    <location>
        <begin position="24"/>
        <end position="40"/>
    </location>
</feature>
<protein>
    <submittedName>
        <fullName evidence="2">Uncharacterized protein</fullName>
    </submittedName>
</protein>
<evidence type="ECO:0000313" key="3">
    <source>
        <dbReference type="Proteomes" id="UP000799291"/>
    </source>
</evidence>
<name>A0A6G1JND6_9PLEO</name>
<accession>A0A6G1JND6</accession>
<dbReference type="AlphaFoldDB" id="A0A6G1JND6"/>
<sequence>MKMAVGGGFEESNKGRNHVPAPLTTCTATNQKPTSQATSWSEQKIKLRYSSATLPSAVPPFLGLGHVANHGQQLRN</sequence>
<evidence type="ECO:0000313" key="2">
    <source>
        <dbReference type="EMBL" id="KAF2692054.1"/>
    </source>
</evidence>
<evidence type="ECO:0000256" key="1">
    <source>
        <dbReference type="SAM" id="MobiDB-lite"/>
    </source>
</evidence>
<feature type="region of interest" description="Disordered" evidence="1">
    <location>
        <begin position="1"/>
        <end position="40"/>
    </location>
</feature>
<dbReference type="EMBL" id="MU005569">
    <property type="protein sequence ID" value="KAF2692054.1"/>
    <property type="molecule type" value="Genomic_DNA"/>
</dbReference>